<comment type="caution">
    <text evidence="7">The sequence shown here is derived from an EMBL/GenBank/DDBJ whole genome shotgun (WGS) entry which is preliminary data.</text>
</comment>
<keyword evidence="2" id="KW-0285">Flavoprotein</keyword>
<feature type="compositionally biased region" description="Polar residues" evidence="5">
    <location>
        <begin position="338"/>
        <end position="361"/>
    </location>
</feature>
<dbReference type="AlphaFoldDB" id="A0AAW0C197"/>
<gene>
    <name evidence="7" type="ORF">VNI00_013123</name>
</gene>
<dbReference type="InterPro" id="IPR006094">
    <property type="entry name" value="Oxid_FAD_bind_N"/>
</dbReference>
<dbReference type="Proteomes" id="UP001383192">
    <property type="component" value="Unassembled WGS sequence"/>
</dbReference>
<feature type="region of interest" description="Disordered" evidence="5">
    <location>
        <begin position="328"/>
        <end position="399"/>
    </location>
</feature>
<feature type="compositionally biased region" description="Low complexity" evidence="5">
    <location>
        <begin position="505"/>
        <end position="514"/>
    </location>
</feature>
<sequence length="726" mass="80865">MAPQNLMPKQLAAAIQEIQYICNASGLSSVHEYGSAQYKDSIRHFLASSSEVAQIAVHPGNVKDLCRIMKVISQYDVDFAIKGGGHGMAPTMSSTTGIHISMTRFSKIRYNQQTQLVEIGSGCLWDQVYSALAPTGRNVIGGASGDGVGVGGWLLGGGYSLKSNRYGLGIDNIVEFHIVTPDGRALIADANNEHKRLYQALRGGGNNFGIVTKFTLKTFAQNPTYGSYFLICGSRSEAFKDALVDFVENEQRQEACVVTAFRHELVRGKVDPEYNISIFCVFDAAKPKRSKDVPFQEFKKLQKKGDAWKVDPAGWQLGQTQLSITDGSLEHRAPSMPRNVSTGSSSRPTTPQALRNGTNRMRNVKRYPEPSRYSPKSRKSSRGDSYDNDNDDGSNSDAASIASSSGFFEEMAFSEFYQIKYFSPNDDGFDAQYEPLDSDDEGSEDEAGSGNEDDEGEDDEDEENEDYEDGDEDDEDDEDDSDNSGFNDSDDSDDGNWRGRKTGPRRGVPSSRRPAMANKAQPNYRWDHDRGAPVMHSPAPQRIMVTKKIDKMGELNERGRFGCVMVSTYEKELLDTMEMEAKHAASYLKKYRGLSVIIDAWPVHSSIFDNSPPGAAWPHERGNPFGPMLVYFRWEHEAHDQFWLELLDETLDRIKLKADELDLLPKNMVLYNNLSTEAVTAEEIYGENLKWLMETKAIYDPNDVMGRCGGHKIAAPPYETDSDGDW</sequence>
<evidence type="ECO:0000256" key="4">
    <source>
        <dbReference type="ARBA" id="ARBA00023002"/>
    </source>
</evidence>
<feature type="region of interest" description="Disordered" evidence="5">
    <location>
        <begin position="427"/>
        <end position="536"/>
    </location>
</feature>
<keyword evidence="3" id="KW-0274">FAD</keyword>
<evidence type="ECO:0000256" key="3">
    <source>
        <dbReference type="ARBA" id="ARBA00022827"/>
    </source>
</evidence>
<evidence type="ECO:0000256" key="2">
    <source>
        <dbReference type="ARBA" id="ARBA00022630"/>
    </source>
</evidence>
<dbReference type="PROSITE" id="PS51387">
    <property type="entry name" value="FAD_PCMH"/>
    <property type="match status" value="1"/>
</dbReference>
<reference evidence="7 8" key="1">
    <citation type="submission" date="2024-01" db="EMBL/GenBank/DDBJ databases">
        <title>A draft genome for a cacao thread blight-causing isolate of Paramarasmius palmivorus.</title>
        <authorList>
            <person name="Baruah I.K."/>
            <person name="Bukari Y."/>
            <person name="Amoako-Attah I."/>
            <person name="Meinhardt L.W."/>
            <person name="Bailey B.A."/>
            <person name="Cohen S.P."/>
        </authorList>
    </citation>
    <scope>NUCLEOTIDE SEQUENCE [LARGE SCALE GENOMIC DNA]</scope>
    <source>
        <strain evidence="7 8">GH-12</strain>
    </source>
</reference>
<comment type="similarity">
    <text evidence="1">Belongs to the oxygen-dependent FAD-linked oxidoreductase family.</text>
</comment>
<evidence type="ECO:0000313" key="8">
    <source>
        <dbReference type="Proteomes" id="UP001383192"/>
    </source>
</evidence>
<dbReference type="SUPFAM" id="SSF56176">
    <property type="entry name" value="FAD-binding/transporter-associated domain-like"/>
    <property type="match status" value="1"/>
</dbReference>
<dbReference type="PANTHER" id="PTHR42973:SF13">
    <property type="entry name" value="FAD-BINDING PCMH-TYPE DOMAIN-CONTAINING PROTEIN"/>
    <property type="match status" value="1"/>
</dbReference>
<keyword evidence="8" id="KW-1185">Reference proteome</keyword>
<dbReference type="Pfam" id="PF01565">
    <property type="entry name" value="FAD_binding_4"/>
    <property type="match status" value="1"/>
</dbReference>
<protein>
    <recommendedName>
        <fullName evidence="6">FAD-binding PCMH-type domain-containing protein</fullName>
    </recommendedName>
</protein>
<dbReference type="InterPro" id="IPR050416">
    <property type="entry name" value="FAD-linked_Oxidoreductase"/>
</dbReference>
<evidence type="ECO:0000256" key="1">
    <source>
        <dbReference type="ARBA" id="ARBA00005466"/>
    </source>
</evidence>
<dbReference type="InterPro" id="IPR016169">
    <property type="entry name" value="FAD-bd_PCMH_sub2"/>
</dbReference>
<name>A0AAW0C197_9AGAR</name>
<evidence type="ECO:0000256" key="5">
    <source>
        <dbReference type="SAM" id="MobiDB-lite"/>
    </source>
</evidence>
<keyword evidence="4" id="KW-0560">Oxidoreductase</keyword>
<feature type="domain" description="FAD-binding PCMH-type" evidence="6">
    <location>
        <begin position="49"/>
        <end position="221"/>
    </location>
</feature>
<dbReference type="InterPro" id="IPR016166">
    <property type="entry name" value="FAD-bd_PCMH"/>
</dbReference>
<dbReference type="PANTHER" id="PTHR42973">
    <property type="entry name" value="BINDING OXIDOREDUCTASE, PUTATIVE (AFU_ORTHOLOGUE AFUA_1G17690)-RELATED"/>
    <property type="match status" value="1"/>
</dbReference>
<dbReference type="EMBL" id="JAYKXP010000065">
    <property type="protein sequence ID" value="KAK7032375.1"/>
    <property type="molecule type" value="Genomic_DNA"/>
</dbReference>
<dbReference type="GO" id="GO:0016491">
    <property type="term" value="F:oxidoreductase activity"/>
    <property type="evidence" value="ECO:0007669"/>
    <property type="project" value="UniProtKB-KW"/>
</dbReference>
<accession>A0AAW0C197</accession>
<dbReference type="Gene3D" id="3.30.465.10">
    <property type="match status" value="1"/>
</dbReference>
<organism evidence="7 8">
    <name type="scientific">Paramarasmius palmivorus</name>
    <dbReference type="NCBI Taxonomy" id="297713"/>
    <lineage>
        <taxon>Eukaryota</taxon>
        <taxon>Fungi</taxon>
        <taxon>Dikarya</taxon>
        <taxon>Basidiomycota</taxon>
        <taxon>Agaricomycotina</taxon>
        <taxon>Agaricomycetes</taxon>
        <taxon>Agaricomycetidae</taxon>
        <taxon>Agaricales</taxon>
        <taxon>Marasmiineae</taxon>
        <taxon>Marasmiaceae</taxon>
        <taxon>Paramarasmius</taxon>
    </lineage>
</organism>
<dbReference type="InterPro" id="IPR036318">
    <property type="entry name" value="FAD-bd_PCMH-like_sf"/>
</dbReference>
<feature type="compositionally biased region" description="Acidic residues" evidence="5">
    <location>
        <begin position="436"/>
        <end position="494"/>
    </location>
</feature>
<evidence type="ECO:0000313" key="7">
    <source>
        <dbReference type="EMBL" id="KAK7032375.1"/>
    </source>
</evidence>
<dbReference type="GO" id="GO:0071949">
    <property type="term" value="F:FAD binding"/>
    <property type="evidence" value="ECO:0007669"/>
    <property type="project" value="InterPro"/>
</dbReference>
<evidence type="ECO:0000259" key="6">
    <source>
        <dbReference type="PROSITE" id="PS51387"/>
    </source>
</evidence>
<proteinExistence type="inferred from homology"/>